<evidence type="ECO:0008006" key="4">
    <source>
        <dbReference type="Google" id="ProtNLM"/>
    </source>
</evidence>
<feature type="compositionally biased region" description="Basic and acidic residues" evidence="1">
    <location>
        <begin position="9"/>
        <end position="18"/>
    </location>
</feature>
<feature type="region of interest" description="Disordered" evidence="1">
    <location>
        <begin position="1"/>
        <end position="26"/>
    </location>
</feature>
<protein>
    <recommendedName>
        <fullName evidence="4">Septum formation</fullName>
    </recommendedName>
</protein>
<reference evidence="3" key="1">
    <citation type="submission" date="2016-10" db="EMBL/GenBank/DDBJ databases">
        <authorList>
            <person name="Varghese N."/>
            <person name="Submissions S."/>
        </authorList>
    </citation>
    <scope>NUCLEOTIDE SEQUENCE [LARGE SCALE GENOMIC DNA]</scope>
    <source>
        <strain evidence="3">DSM 45079</strain>
    </source>
</reference>
<gene>
    <name evidence="2" type="ORF">SAMN04488563_4156</name>
</gene>
<keyword evidence="3" id="KW-1185">Reference proteome</keyword>
<evidence type="ECO:0000313" key="2">
    <source>
        <dbReference type="EMBL" id="SDU71172.1"/>
    </source>
</evidence>
<dbReference type="Proteomes" id="UP000182977">
    <property type="component" value="Chromosome I"/>
</dbReference>
<evidence type="ECO:0000256" key="1">
    <source>
        <dbReference type="SAM" id="MobiDB-lite"/>
    </source>
</evidence>
<name>A0A1H2KRA9_9ACTN</name>
<proteinExistence type="predicted"/>
<sequence length="180" mass="19393">MATSGRPRGHPDVRRRSSGDAYDPAVPDPSAARRLAVAALLVLGLSACGGGETHKDDAFIDAGVTGLLDIELTECFSDPEYSDFAGEDVVVYTPCVDGADNQSYMFVQAPEGSWDREAVAELGWDECGQGFEQQWPGRDGLDYYPILPTAETWADGDRAIMCAVYDPEGRLEDSVLPLAE</sequence>
<dbReference type="AlphaFoldDB" id="A0A1H2KRA9"/>
<dbReference type="EMBL" id="LT629791">
    <property type="protein sequence ID" value="SDU71172.1"/>
    <property type="molecule type" value="Genomic_DNA"/>
</dbReference>
<accession>A0A1H2KRA9</accession>
<organism evidence="2 3">
    <name type="scientific">Jiangella alkaliphila</name>
    <dbReference type="NCBI Taxonomy" id="419479"/>
    <lineage>
        <taxon>Bacteria</taxon>
        <taxon>Bacillati</taxon>
        <taxon>Actinomycetota</taxon>
        <taxon>Actinomycetes</taxon>
        <taxon>Jiangellales</taxon>
        <taxon>Jiangellaceae</taxon>
        <taxon>Jiangella</taxon>
    </lineage>
</organism>
<evidence type="ECO:0000313" key="3">
    <source>
        <dbReference type="Proteomes" id="UP000182977"/>
    </source>
</evidence>